<gene>
    <name evidence="3" type="ORF">ACHAXA_004113</name>
</gene>
<organism evidence="3 4">
    <name type="scientific">Cyclostephanos tholiformis</name>
    <dbReference type="NCBI Taxonomy" id="382380"/>
    <lineage>
        <taxon>Eukaryota</taxon>
        <taxon>Sar</taxon>
        <taxon>Stramenopiles</taxon>
        <taxon>Ochrophyta</taxon>
        <taxon>Bacillariophyta</taxon>
        <taxon>Coscinodiscophyceae</taxon>
        <taxon>Thalassiosirophycidae</taxon>
        <taxon>Stephanodiscales</taxon>
        <taxon>Stephanodiscaceae</taxon>
        <taxon>Cyclostephanos</taxon>
    </lineage>
</organism>
<feature type="transmembrane region" description="Helical" evidence="2">
    <location>
        <begin position="67"/>
        <end position="88"/>
    </location>
</feature>
<protein>
    <submittedName>
        <fullName evidence="3">Uncharacterized protein</fullName>
    </submittedName>
</protein>
<proteinExistence type="predicted"/>
<keyword evidence="2" id="KW-0472">Membrane</keyword>
<dbReference type="AlphaFoldDB" id="A0ABD3SHE3"/>
<feature type="transmembrane region" description="Helical" evidence="2">
    <location>
        <begin position="100"/>
        <end position="121"/>
    </location>
</feature>
<dbReference type="EMBL" id="JALLPB020000028">
    <property type="protein sequence ID" value="KAL3823841.1"/>
    <property type="molecule type" value="Genomic_DNA"/>
</dbReference>
<feature type="region of interest" description="Disordered" evidence="1">
    <location>
        <begin position="225"/>
        <end position="283"/>
    </location>
</feature>
<keyword evidence="2" id="KW-1133">Transmembrane helix</keyword>
<accession>A0ABD3SHE3</accession>
<comment type="caution">
    <text evidence="3">The sequence shown here is derived from an EMBL/GenBank/DDBJ whole genome shotgun (WGS) entry which is preliminary data.</text>
</comment>
<feature type="compositionally biased region" description="Polar residues" evidence="1">
    <location>
        <begin position="274"/>
        <end position="283"/>
    </location>
</feature>
<dbReference type="Proteomes" id="UP001530377">
    <property type="component" value="Unassembled WGS sequence"/>
</dbReference>
<keyword evidence="4" id="KW-1185">Reference proteome</keyword>
<evidence type="ECO:0000313" key="4">
    <source>
        <dbReference type="Proteomes" id="UP001530377"/>
    </source>
</evidence>
<sequence length="283" mass="31319">MEEVDFGFTPQNYYADSVGFSLWSYAAPDGRCLTYAEARQSVIFSSDGGGRNVYSNFFISNDTSWTISRMLAVVGPVFGNFALISAWANIFKHEPCLVDILAYTTIIASMSECSKFGLFLVNDLCNSPDYWHNVESDDYYASEGCSLDRGAIMSIFSMLSYITSMILTVGFAARPQNDGVKLESASLASWMASEPGSSKAQAPPVPEYSRTMDHQSSINGYAWSRSAPSSIPSIPENESENMEQTPQNAPMMRASSRQHYPPPTNNVPRRYDDTSTLTWDPGY</sequence>
<feature type="region of interest" description="Disordered" evidence="1">
    <location>
        <begin position="193"/>
        <end position="212"/>
    </location>
</feature>
<evidence type="ECO:0000256" key="1">
    <source>
        <dbReference type="SAM" id="MobiDB-lite"/>
    </source>
</evidence>
<keyword evidence="2" id="KW-0812">Transmembrane</keyword>
<evidence type="ECO:0000256" key="2">
    <source>
        <dbReference type="SAM" id="Phobius"/>
    </source>
</evidence>
<name>A0ABD3SHE3_9STRA</name>
<evidence type="ECO:0000313" key="3">
    <source>
        <dbReference type="EMBL" id="KAL3823841.1"/>
    </source>
</evidence>
<feature type="transmembrane region" description="Helical" evidence="2">
    <location>
        <begin position="151"/>
        <end position="173"/>
    </location>
</feature>
<reference evidence="3 4" key="1">
    <citation type="submission" date="2024-10" db="EMBL/GenBank/DDBJ databases">
        <title>Updated reference genomes for cyclostephanoid diatoms.</title>
        <authorList>
            <person name="Roberts W.R."/>
            <person name="Alverson A.J."/>
        </authorList>
    </citation>
    <scope>NUCLEOTIDE SEQUENCE [LARGE SCALE GENOMIC DNA]</scope>
    <source>
        <strain evidence="3 4">AJA228-03</strain>
    </source>
</reference>